<feature type="compositionally biased region" description="Basic and acidic residues" evidence="1">
    <location>
        <begin position="22"/>
        <end position="33"/>
    </location>
</feature>
<evidence type="ECO:0000256" key="1">
    <source>
        <dbReference type="SAM" id="MobiDB-lite"/>
    </source>
</evidence>
<feature type="compositionally biased region" description="Low complexity" evidence="1">
    <location>
        <begin position="38"/>
        <end position="49"/>
    </location>
</feature>
<proteinExistence type="predicted"/>
<sequence>MAAAERRPMPLQVAMAVLAKPQPREASDAEALVHDQLSGAAGSGESMSSLTERYEESTSLLSGPRAIPDLDDLLSDAAPDSAETRSIMPLVVAMAVLSRAEAVRKRRTARRAALGGA</sequence>
<protein>
    <submittedName>
        <fullName evidence="2">Uncharacterized protein</fullName>
    </submittedName>
</protein>
<accession>A0A812PBA8</accession>
<keyword evidence="3" id="KW-1185">Reference proteome</keyword>
<feature type="region of interest" description="Disordered" evidence="1">
    <location>
        <begin position="22"/>
        <end position="65"/>
    </location>
</feature>
<name>A0A812PBA8_9DINO</name>
<dbReference type="EMBL" id="CAJNDS010002130">
    <property type="protein sequence ID" value="CAE7343534.1"/>
    <property type="molecule type" value="Genomic_DNA"/>
</dbReference>
<evidence type="ECO:0000313" key="3">
    <source>
        <dbReference type="Proteomes" id="UP000604046"/>
    </source>
</evidence>
<organism evidence="2 3">
    <name type="scientific">Symbiodinium natans</name>
    <dbReference type="NCBI Taxonomy" id="878477"/>
    <lineage>
        <taxon>Eukaryota</taxon>
        <taxon>Sar</taxon>
        <taxon>Alveolata</taxon>
        <taxon>Dinophyceae</taxon>
        <taxon>Suessiales</taxon>
        <taxon>Symbiodiniaceae</taxon>
        <taxon>Symbiodinium</taxon>
    </lineage>
</organism>
<reference evidence="2" key="1">
    <citation type="submission" date="2021-02" db="EMBL/GenBank/DDBJ databases">
        <authorList>
            <person name="Dougan E. K."/>
            <person name="Rhodes N."/>
            <person name="Thang M."/>
            <person name="Chan C."/>
        </authorList>
    </citation>
    <scope>NUCLEOTIDE SEQUENCE</scope>
</reference>
<comment type="caution">
    <text evidence="2">The sequence shown here is derived from an EMBL/GenBank/DDBJ whole genome shotgun (WGS) entry which is preliminary data.</text>
</comment>
<dbReference type="AlphaFoldDB" id="A0A812PBA8"/>
<evidence type="ECO:0000313" key="2">
    <source>
        <dbReference type="EMBL" id="CAE7343534.1"/>
    </source>
</evidence>
<dbReference type="Proteomes" id="UP000604046">
    <property type="component" value="Unassembled WGS sequence"/>
</dbReference>
<gene>
    <name evidence="2" type="ORF">SNAT2548_LOCUS17992</name>
</gene>